<dbReference type="PANTHER" id="PTHR42879">
    <property type="entry name" value="3-OXOACYL-(ACYL-CARRIER-PROTEIN) REDUCTASE"/>
    <property type="match status" value="1"/>
</dbReference>
<dbReference type="OrthoDB" id="9804774at2"/>
<name>A0A1G9CL97_9BACT</name>
<dbReference type="Gene3D" id="3.40.50.720">
    <property type="entry name" value="NAD(P)-binding Rossmann-like Domain"/>
    <property type="match status" value="1"/>
</dbReference>
<dbReference type="EMBL" id="FNGA01000001">
    <property type="protein sequence ID" value="SDK52491.1"/>
    <property type="molecule type" value="Genomic_DNA"/>
</dbReference>
<reference evidence="4" key="1">
    <citation type="submission" date="2016-10" db="EMBL/GenBank/DDBJ databases">
        <authorList>
            <person name="Varghese N."/>
            <person name="Submissions S."/>
        </authorList>
    </citation>
    <scope>NUCLEOTIDE SEQUENCE [LARGE SCALE GENOMIC DNA]</scope>
    <source>
        <strain evidence="4">DSM 16995</strain>
    </source>
</reference>
<dbReference type="GO" id="GO:0032787">
    <property type="term" value="P:monocarboxylic acid metabolic process"/>
    <property type="evidence" value="ECO:0007669"/>
    <property type="project" value="UniProtKB-ARBA"/>
</dbReference>
<dbReference type="PRINTS" id="PR00080">
    <property type="entry name" value="SDRFAMILY"/>
</dbReference>
<keyword evidence="4" id="KW-1185">Reference proteome</keyword>
<sequence length="230" mass="25014">MIILIGASSDIGKQLLPMLLENDEVLGTTRNSDKLSEFLECKNFTCAELDLMDKNSINSFCEIIKNLKGNITLINLSSISIDKLFLGYSSEEWDAVLNINLTGGIKILQTAIPVMMRTGWGRIINVSSVVAQSCVVGAAAYSASKAAVTAMTRSLAHEYGRFGITANSLVLGYFDTGLIHSLDETRQTAVLERIPSKQFGSCKDIYYAIEHIIKSGYLNGSEITIDGGLM</sequence>
<accession>A0A1G9CL97</accession>
<dbReference type="PROSITE" id="PS00061">
    <property type="entry name" value="ADH_SHORT"/>
    <property type="match status" value="1"/>
</dbReference>
<dbReference type="InterPro" id="IPR002347">
    <property type="entry name" value="SDR_fam"/>
</dbReference>
<comment type="similarity">
    <text evidence="1 2">Belongs to the short-chain dehydrogenases/reductases (SDR) family.</text>
</comment>
<organism evidence="3 4">
    <name type="scientific">Maridesulfovibrio ferrireducens</name>
    <dbReference type="NCBI Taxonomy" id="246191"/>
    <lineage>
        <taxon>Bacteria</taxon>
        <taxon>Pseudomonadati</taxon>
        <taxon>Thermodesulfobacteriota</taxon>
        <taxon>Desulfovibrionia</taxon>
        <taxon>Desulfovibrionales</taxon>
        <taxon>Desulfovibrionaceae</taxon>
        <taxon>Maridesulfovibrio</taxon>
    </lineage>
</organism>
<dbReference type="SUPFAM" id="SSF51735">
    <property type="entry name" value="NAD(P)-binding Rossmann-fold domains"/>
    <property type="match status" value="1"/>
</dbReference>
<dbReference type="Pfam" id="PF00106">
    <property type="entry name" value="adh_short"/>
    <property type="match status" value="1"/>
</dbReference>
<dbReference type="PANTHER" id="PTHR42879:SF2">
    <property type="entry name" value="3-OXOACYL-[ACYL-CARRIER-PROTEIN] REDUCTASE FABG"/>
    <property type="match status" value="1"/>
</dbReference>
<dbReference type="InterPro" id="IPR050259">
    <property type="entry name" value="SDR"/>
</dbReference>
<dbReference type="PRINTS" id="PR00081">
    <property type="entry name" value="GDHRDH"/>
</dbReference>
<dbReference type="RefSeq" id="WP_092158282.1">
    <property type="nucleotide sequence ID" value="NZ_FNGA01000001.1"/>
</dbReference>
<evidence type="ECO:0000256" key="2">
    <source>
        <dbReference type="RuleBase" id="RU000363"/>
    </source>
</evidence>
<dbReference type="InterPro" id="IPR036291">
    <property type="entry name" value="NAD(P)-bd_dom_sf"/>
</dbReference>
<evidence type="ECO:0000256" key="1">
    <source>
        <dbReference type="ARBA" id="ARBA00006484"/>
    </source>
</evidence>
<evidence type="ECO:0000313" key="3">
    <source>
        <dbReference type="EMBL" id="SDK52491.1"/>
    </source>
</evidence>
<dbReference type="AlphaFoldDB" id="A0A1G9CL97"/>
<gene>
    <name evidence="3" type="ORF">SAMN05660337_0721</name>
</gene>
<dbReference type="STRING" id="246191.SAMN05660337_0721"/>
<evidence type="ECO:0000313" key="4">
    <source>
        <dbReference type="Proteomes" id="UP000199053"/>
    </source>
</evidence>
<dbReference type="InterPro" id="IPR020904">
    <property type="entry name" value="Sc_DH/Rdtase_CS"/>
</dbReference>
<protein>
    <submittedName>
        <fullName evidence="3">3-oxoacyl-[acyl-carrier protein] reductase</fullName>
    </submittedName>
</protein>
<dbReference type="Proteomes" id="UP000199053">
    <property type="component" value="Unassembled WGS sequence"/>
</dbReference>
<proteinExistence type="inferred from homology"/>